<evidence type="ECO:0000313" key="2">
    <source>
        <dbReference type="Proteomes" id="UP001149074"/>
    </source>
</evidence>
<sequence>MNVPDENWLLIIEVLVDDERLRVQDLLGIRLVNKLFSDEIMSRLMVSRRIEEHIFDSQIHYRHNKWRQYPPDIMRRYLHHMFKCYPQPISIWSILMRQILPDDVSQYMKEKEKVIADKLIDAWMYGSGLSYNMLTPRKSIDSEYARTIGRSCETCGKFPGSCYLRNDHCGNGSSCLEAGLLASAVIRGDAVALKRLIYIGLDLGMYCERLGLTPIFVAFKRGNEAILETFIGTEQYNDGVCPWGGSSKLRILLGILAHRGCKVGLEMWMDYNISEIWDLSPDRIFRCFDIAFRRAATAGKVDILEYIEELCNIKLDPEQILDILYEVIPTGNVNTARLWDGLENP</sequence>
<comment type="caution">
    <text evidence="1">The sequence shown here is derived from an EMBL/GenBank/DDBJ whole genome shotgun (WGS) entry which is preliminary data.</text>
</comment>
<protein>
    <submittedName>
        <fullName evidence="1">Ankyrin</fullName>
    </submittedName>
</protein>
<proteinExistence type="predicted"/>
<dbReference type="OrthoDB" id="444631at2759"/>
<organism evidence="1 2">
    <name type="scientific">Penicillium argentinense</name>
    <dbReference type="NCBI Taxonomy" id="1131581"/>
    <lineage>
        <taxon>Eukaryota</taxon>
        <taxon>Fungi</taxon>
        <taxon>Dikarya</taxon>
        <taxon>Ascomycota</taxon>
        <taxon>Pezizomycotina</taxon>
        <taxon>Eurotiomycetes</taxon>
        <taxon>Eurotiomycetidae</taxon>
        <taxon>Eurotiales</taxon>
        <taxon>Aspergillaceae</taxon>
        <taxon>Penicillium</taxon>
    </lineage>
</organism>
<accession>A0A9W9KF59</accession>
<dbReference type="RefSeq" id="XP_056476926.1">
    <property type="nucleotide sequence ID" value="XM_056616569.1"/>
</dbReference>
<dbReference type="Proteomes" id="UP001149074">
    <property type="component" value="Unassembled WGS sequence"/>
</dbReference>
<evidence type="ECO:0000313" key="1">
    <source>
        <dbReference type="EMBL" id="KAJ5103546.1"/>
    </source>
</evidence>
<dbReference type="EMBL" id="JAPQKI010000004">
    <property type="protein sequence ID" value="KAJ5103546.1"/>
    <property type="molecule type" value="Genomic_DNA"/>
</dbReference>
<dbReference type="AlphaFoldDB" id="A0A9W9KF59"/>
<keyword evidence="2" id="KW-1185">Reference proteome</keyword>
<dbReference type="GeneID" id="81355548"/>
<reference evidence="1" key="1">
    <citation type="submission" date="2022-11" db="EMBL/GenBank/DDBJ databases">
        <authorList>
            <person name="Petersen C."/>
        </authorList>
    </citation>
    <scope>NUCLEOTIDE SEQUENCE</scope>
    <source>
        <strain evidence="1">IBT 30761</strain>
    </source>
</reference>
<gene>
    <name evidence="1" type="ORF">N7532_004075</name>
</gene>
<name>A0A9W9KF59_9EURO</name>
<reference evidence="1" key="2">
    <citation type="journal article" date="2023" name="IMA Fungus">
        <title>Comparative genomic study of the Penicillium genus elucidates a diverse pangenome and 15 lateral gene transfer events.</title>
        <authorList>
            <person name="Petersen C."/>
            <person name="Sorensen T."/>
            <person name="Nielsen M.R."/>
            <person name="Sondergaard T.E."/>
            <person name="Sorensen J.L."/>
            <person name="Fitzpatrick D.A."/>
            <person name="Frisvad J.C."/>
            <person name="Nielsen K.L."/>
        </authorList>
    </citation>
    <scope>NUCLEOTIDE SEQUENCE</scope>
    <source>
        <strain evidence="1">IBT 30761</strain>
    </source>
</reference>